<gene>
    <name evidence="3" type="ORF">FEM03_23385</name>
</gene>
<dbReference type="GO" id="GO:0016787">
    <property type="term" value="F:hydrolase activity"/>
    <property type="evidence" value="ECO:0007669"/>
    <property type="project" value="InterPro"/>
</dbReference>
<comment type="caution">
    <text evidence="3">The sequence shown here is derived from an EMBL/GenBank/DDBJ whole genome shotgun (WGS) entry which is preliminary data.</text>
</comment>
<dbReference type="AlphaFoldDB" id="A0A5R8K7D4"/>
<evidence type="ECO:0000313" key="3">
    <source>
        <dbReference type="EMBL" id="TLD68266.1"/>
    </source>
</evidence>
<reference evidence="3 4" key="1">
    <citation type="submission" date="2019-05" db="EMBL/GenBank/DDBJ databases">
        <title>Verrucobacter flavum gen. nov., sp. nov. a new member of the family Verrucomicrobiaceae.</title>
        <authorList>
            <person name="Szuroczki S."/>
            <person name="Abbaszade G."/>
            <person name="Szabo A."/>
            <person name="Felfoldi T."/>
            <person name="Schumann P."/>
            <person name="Boka K."/>
            <person name="Keki Z."/>
            <person name="Toumi M."/>
            <person name="Toth E."/>
        </authorList>
    </citation>
    <scope>NUCLEOTIDE SEQUENCE [LARGE SCALE GENOMIC DNA]</scope>
    <source>
        <strain evidence="3 4">MG-N-17</strain>
    </source>
</reference>
<sequence length="212" mass="23365">MLLRSLAFLFVGAAVYAAEPVTLTLKDFTSLKGEAPGAGWVEKDGILSREDKGGDLKSKETYSDFELEWDWKISEAGNSGVKYWLEEIKGKGWLGVEYQILDDDKHPDGAKGIEGNRKTGGFYDIKPAAKDKPINAVGEWNTSKVVAKGGKVQHFLNGVLVAEADTQSEDWKAHIAASKFKGIEGFAAGKGHILLQDHNDKVWFRNIRITKL</sequence>
<feature type="chain" id="PRO_5024291078" evidence="1">
    <location>
        <begin position="18"/>
        <end position="212"/>
    </location>
</feature>
<feature type="signal peptide" evidence="1">
    <location>
        <begin position="1"/>
        <end position="17"/>
    </location>
</feature>
<evidence type="ECO:0000313" key="4">
    <source>
        <dbReference type="Proteomes" id="UP000306196"/>
    </source>
</evidence>
<dbReference type="Proteomes" id="UP000306196">
    <property type="component" value="Unassembled WGS sequence"/>
</dbReference>
<dbReference type="InterPro" id="IPR010496">
    <property type="entry name" value="AL/BT2_dom"/>
</dbReference>
<dbReference type="OrthoDB" id="176168at2"/>
<proteinExistence type="predicted"/>
<feature type="domain" description="3-keto-alpha-glucoside-1,2-lyase/3-keto-2-hydroxy-glucal hydratase" evidence="2">
    <location>
        <begin position="26"/>
        <end position="210"/>
    </location>
</feature>
<keyword evidence="1" id="KW-0732">Signal</keyword>
<accession>A0A5R8K7D4</accession>
<organism evidence="3 4">
    <name type="scientific">Phragmitibacter flavus</name>
    <dbReference type="NCBI Taxonomy" id="2576071"/>
    <lineage>
        <taxon>Bacteria</taxon>
        <taxon>Pseudomonadati</taxon>
        <taxon>Verrucomicrobiota</taxon>
        <taxon>Verrucomicrobiia</taxon>
        <taxon>Verrucomicrobiales</taxon>
        <taxon>Verrucomicrobiaceae</taxon>
        <taxon>Phragmitibacter</taxon>
    </lineage>
</organism>
<dbReference type="EMBL" id="VAUV01000028">
    <property type="protein sequence ID" value="TLD68266.1"/>
    <property type="molecule type" value="Genomic_DNA"/>
</dbReference>
<dbReference type="Pfam" id="PF06439">
    <property type="entry name" value="3keto-disac_hyd"/>
    <property type="match status" value="1"/>
</dbReference>
<dbReference type="RefSeq" id="WP_138088751.1">
    <property type="nucleotide sequence ID" value="NZ_VAUV01000028.1"/>
</dbReference>
<keyword evidence="4" id="KW-1185">Reference proteome</keyword>
<evidence type="ECO:0000256" key="1">
    <source>
        <dbReference type="SAM" id="SignalP"/>
    </source>
</evidence>
<protein>
    <submittedName>
        <fullName evidence="3">DUF1080 domain-containing protein</fullName>
    </submittedName>
</protein>
<name>A0A5R8K7D4_9BACT</name>
<evidence type="ECO:0000259" key="2">
    <source>
        <dbReference type="Pfam" id="PF06439"/>
    </source>
</evidence>
<dbReference type="Gene3D" id="2.60.120.560">
    <property type="entry name" value="Exo-inulinase, domain 1"/>
    <property type="match status" value="1"/>
</dbReference>